<dbReference type="Proteomes" id="UP001341840">
    <property type="component" value="Unassembled WGS sequence"/>
</dbReference>
<dbReference type="EMBL" id="JASCZI010243918">
    <property type="protein sequence ID" value="MED6213739.1"/>
    <property type="molecule type" value="Genomic_DNA"/>
</dbReference>
<gene>
    <name evidence="1" type="ORF">PIB30_096214</name>
</gene>
<protein>
    <submittedName>
        <fullName evidence="1">Uncharacterized protein</fullName>
    </submittedName>
</protein>
<keyword evidence="2" id="KW-1185">Reference proteome</keyword>
<evidence type="ECO:0000313" key="1">
    <source>
        <dbReference type="EMBL" id="MED6213739.1"/>
    </source>
</evidence>
<reference evidence="1 2" key="1">
    <citation type="journal article" date="2023" name="Plants (Basel)">
        <title>Bridging the Gap: Combining Genomics and Transcriptomics Approaches to Understand Stylosanthes scabra, an Orphan Legume from the Brazilian Caatinga.</title>
        <authorList>
            <person name="Ferreira-Neto J.R.C."/>
            <person name="da Silva M.D."/>
            <person name="Binneck E."/>
            <person name="de Melo N.F."/>
            <person name="da Silva R.H."/>
            <person name="de Melo A.L.T.M."/>
            <person name="Pandolfi V."/>
            <person name="Bustamante F.O."/>
            <person name="Brasileiro-Vidal A.C."/>
            <person name="Benko-Iseppon A.M."/>
        </authorList>
    </citation>
    <scope>NUCLEOTIDE SEQUENCE [LARGE SCALE GENOMIC DNA]</scope>
    <source>
        <tissue evidence="1">Leaves</tissue>
    </source>
</reference>
<name>A0ABU6YU70_9FABA</name>
<sequence length="111" mass="12452">MRARLLGIEKGREEAKEGIRCKGIIRGSQEERDTGHRAVTRSLVCHRVSLGAFRDEVCPDPYDRIIPLCVRTSTKSKLHVLLTVRPHGILRNHTVPSGRIKIKAKNGISSF</sequence>
<proteinExistence type="predicted"/>
<evidence type="ECO:0000313" key="2">
    <source>
        <dbReference type="Proteomes" id="UP001341840"/>
    </source>
</evidence>
<accession>A0ABU6YU70</accession>
<comment type="caution">
    <text evidence="1">The sequence shown here is derived from an EMBL/GenBank/DDBJ whole genome shotgun (WGS) entry which is preliminary data.</text>
</comment>
<organism evidence="1 2">
    <name type="scientific">Stylosanthes scabra</name>
    <dbReference type="NCBI Taxonomy" id="79078"/>
    <lineage>
        <taxon>Eukaryota</taxon>
        <taxon>Viridiplantae</taxon>
        <taxon>Streptophyta</taxon>
        <taxon>Embryophyta</taxon>
        <taxon>Tracheophyta</taxon>
        <taxon>Spermatophyta</taxon>
        <taxon>Magnoliopsida</taxon>
        <taxon>eudicotyledons</taxon>
        <taxon>Gunneridae</taxon>
        <taxon>Pentapetalae</taxon>
        <taxon>rosids</taxon>
        <taxon>fabids</taxon>
        <taxon>Fabales</taxon>
        <taxon>Fabaceae</taxon>
        <taxon>Papilionoideae</taxon>
        <taxon>50 kb inversion clade</taxon>
        <taxon>dalbergioids sensu lato</taxon>
        <taxon>Dalbergieae</taxon>
        <taxon>Pterocarpus clade</taxon>
        <taxon>Stylosanthes</taxon>
    </lineage>
</organism>